<name>A0AAE6WIH8_9LACO</name>
<dbReference type="Proteomes" id="UP000463931">
    <property type="component" value="Chromosome"/>
</dbReference>
<gene>
    <name evidence="2" type="ORF">FEE40_10750</name>
</gene>
<reference evidence="2 3" key="1">
    <citation type="journal article" date="2019" name="Nat. Med.">
        <title>Preventing dysbiosis of the neonatal mouse intestinal microbiome protects against late-onset sepsis.</title>
        <authorList>
            <person name="Singer J.R."/>
            <person name="Blosser E.G."/>
            <person name="Zindl C.L."/>
            <person name="Silberger D.J."/>
            <person name="Conlan S."/>
            <person name="Laufer V.A."/>
            <person name="DiToro D."/>
            <person name="Deming C."/>
            <person name="Kumar R."/>
            <person name="Morrow C.D."/>
            <person name="Segre J.A."/>
            <person name="Gray M.J."/>
            <person name="Randolph D.A."/>
            <person name="Weaver C.T."/>
        </authorList>
    </citation>
    <scope>NUCLEOTIDE SEQUENCE [LARGE SCALE GENOMIC DNA]</scope>
    <source>
        <strain evidence="2 3">V10</strain>
    </source>
</reference>
<dbReference type="EMBL" id="CP040852">
    <property type="protein sequence ID" value="QIA90597.1"/>
    <property type="molecule type" value="Genomic_DNA"/>
</dbReference>
<sequence length="296" mass="33470">MIMTIEGKVIALELKNFGFSDKSEFVMTLETLGDTKVVLDLPIARHDASYYKLGQVVKVDVLVTEHYTPKELPRKYRVAKKYPPESFPYDELPQPHRDPELFGPQPPQEEYVEYPSDEELDIYDDEDEVQDDAEQPQSKVEEIKQQESSTQHEEKNFGGLEDILNDKSDDMTNEEIAKKLGKEENVDTDPVDKPKVDNMSSQELTQSDYEKGGQNNRPENAEVPDQTSQETQQDTASGQQENNDGQEETNSQSEQQAHQPEEEPSEETDEGSAPLGGSMMGGFAGNEDIDDDEEEE</sequence>
<dbReference type="RefSeq" id="WP_076149432.1">
    <property type="nucleotide sequence ID" value="NZ_CABIVU010000002.1"/>
</dbReference>
<feature type="compositionally biased region" description="Basic and acidic residues" evidence="1">
    <location>
        <begin position="139"/>
        <end position="156"/>
    </location>
</feature>
<proteinExistence type="predicted"/>
<evidence type="ECO:0000256" key="1">
    <source>
        <dbReference type="SAM" id="MobiDB-lite"/>
    </source>
</evidence>
<feature type="compositionally biased region" description="Acidic residues" evidence="1">
    <location>
        <begin position="287"/>
        <end position="296"/>
    </location>
</feature>
<accession>A0AAE6WIH8</accession>
<dbReference type="AlphaFoldDB" id="A0AAE6WIH8"/>
<organism evidence="2 3">
    <name type="scientific">Ligilactobacillus murinus</name>
    <dbReference type="NCBI Taxonomy" id="1622"/>
    <lineage>
        <taxon>Bacteria</taxon>
        <taxon>Bacillati</taxon>
        <taxon>Bacillota</taxon>
        <taxon>Bacilli</taxon>
        <taxon>Lactobacillales</taxon>
        <taxon>Lactobacillaceae</taxon>
        <taxon>Ligilactobacillus</taxon>
    </lineage>
</organism>
<feature type="compositionally biased region" description="Polar residues" evidence="1">
    <location>
        <begin position="225"/>
        <end position="243"/>
    </location>
</feature>
<feature type="region of interest" description="Disordered" evidence="1">
    <location>
        <begin position="85"/>
        <end position="111"/>
    </location>
</feature>
<evidence type="ECO:0000313" key="2">
    <source>
        <dbReference type="EMBL" id="QIA90597.1"/>
    </source>
</evidence>
<feature type="compositionally biased region" description="Basic and acidic residues" evidence="1">
    <location>
        <begin position="164"/>
        <end position="196"/>
    </location>
</feature>
<evidence type="ECO:0000313" key="3">
    <source>
        <dbReference type="Proteomes" id="UP000463931"/>
    </source>
</evidence>
<protein>
    <submittedName>
        <fullName evidence="2">Uncharacterized protein</fullName>
    </submittedName>
</protein>
<feature type="region of interest" description="Disordered" evidence="1">
    <location>
        <begin position="127"/>
        <end position="296"/>
    </location>
</feature>
<feature type="compositionally biased region" description="Polar residues" evidence="1">
    <location>
        <begin position="198"/>
        <end position="218"/>
    </location>
</feature>